<comment type="catalytic activity">
    <reaction evidence="19">
        <text>(2E)-decenoyl-CoA + NADPH + H(+) = decanoyl-CoA + NADP(+)</text>
        <dbReference type="Rhea" id="RHEA:44960"/>
        <dbReference type="ChEBI" id="CHEBI:15378"/>
        <dbReference type="ChEBI" id="CHEBI:57783"/>
        <dbReference type="ChEBI" id="CHEBI:58349"/>
        <dbReference type="ChEBI" id="CHEBI:61406"/>
        <dbReference type="ChEBI" id="CHEBI:61430"/>
    </reaction>
    <physiologicalReaction direction="left-to-right" evidence="19">
        <dbReference type="Rhea" id="RHEA:44961"/>
    </physiologicalReaction>
</comment>
<evidence type="ECO:0000256" key="3">
    <source>
        <dbReference type="ARBA" id="ARBA00022516"/>
    </source>
</evidence>
<keyword evidence="4" id="KW-0597">Phosphoprotein</keyword>
<evidence type="ECO:0000256" key="10">
    <source>
        <dbReference type="ARBA" id="ARBA00023160"/>
    </source>
</evidence>
<keyword evidence="9" id="KW-0576">Peroxisome</keyword>
<dbReference type="SUPFAM" id="SSF51735">
    <property type="entry name" value="NAD(P)-binding Rossmann-fold domains"/>
    <property type="match status" value="1"/>
</dbReference>
<comment type="catalytic activity">
    <reaction evidence="17">
        <text>(2E)-hexenoyl-CoA + NADPH + H(+) = hexanoyl-CoA + NADP(+)</text>
        <dbReference type="Rhea" id="RHEA:44956"/>
        <dbReference type="ChEBI" id="CHEBI:15378"/>
        <dbReference type="ChEBI" id="CHEBI:57783"/>
        <dbReference type="ChEBI" id="CHEBI:58349"/>
        <dbReference type="ChEBI" id="CHEBI:62077"/>
        <dbReference type="ChEBI" id="CHEBI:62620"/>
    </reaction>
    <physiologicalReaction direction="left-to-right" evidence="17">
        <dbReference type="Rhea" id="RHEA:44957"/>
    </physiologicalReaction>
</comment>
<evidence type="ECO:0000256" key="16">
    <source>
        <dbReference type="ARBA" id="ARBA00048686"/>
    </source>
</evidence>
<dbReference type="InterPro" id="IPR002347">
    <property type="entry name" value="SDR_fam"/>
</dbReference>
<dbReference type="Proteomes" id="UP000225706">
    <property type="component" value="Unassembled WGS sequence"/>
</dbReference>
<evidence type="ECO:0000256" key="13">
    <source>
        <dbReference type="ARBA" id="ARBA00038849"/>
    </source>
</evidence>
<dbReference type="PANTHER" id="PTHR24317:SF7">
    <property type="entry name" value="PEROXISOMAL TRANS-2-ENOYL-COA REDUCTASE"/>
    <property type="match status" value="1"/>
</dbReference>
<comment type="catalytic activity">
    <reaction evidence="15">
        <text>(2E)-dodecenoyl-CoA + NADPH + H(+) = dodecanoyl-CoA + NADP(+)</text>
        <dbReference type="Rhea" id="RHEA:44964"/>
        <dbReference type="ChEBI" id="CHEBI:15378"/>
        <dbReference type="ChEBI" id="CHEBI:57330"/>
        <dbReference type="ChEBI" id="CHEBI:57375"/>
        <dbReference type="ChEBI" id="CHEBI:57783"/>
        <dbReference type="ChEBI" id="CHEBI:58349"/>
    </reaction>
    <physiologicalReaction direction="left-to-right" evidence="15">
        <dbReference type="Rhea" id="RHEA:44965"/>
    </physiologicalReaction>
</comment>
<dbReference type="FunFam" id="3.40.50.720:FF:000335">
    <property type="entry name" value="Peroxisomal trans-2-enoyl-CoA reductase"/>
    <property type="match status" value="1"/>
</dbReference>
<comment type="catalytic activity">
    <reaction evidence="20">
        <text>(2E)-octenoyl-CoA + NADPH + H(+) = octanoyl-CoA + NADP(+)</text>
        <dbReference type="Rhea" id="RHEA:44952"/>
        <dbReference type="ChEBI" id="CHEBI:15378"/>
        <dbReference type="ChEBI" id="CHEBI:57386"/>
        <dbReference type="ChEBI" id="CHEBI:57783"/>
        <dbReference type="ChEBI" id="CHEBI:58349"/>
        <dbReference type="ChEBI" id="CHEBI:62242"/>
    </reaction>
    <physiologicalReaction direction="left-to-right" evidence="20">
        <dbReference type="Rhea" id="RHEA:44953"/>
    </physiologicalReaction>
</comment>
<evidence type="ECO:0000256" key="14">
    <source>
        <dbReference type="ARBA" id="ARBA00041063"/>
    </source>
</evidence>
<evidence type="ECO:0000256" key="18">
    <source>
        <dbReference type="ARBA" id="ARBA00049251"/>
    </source>
</evidence>
<dbReference type="STRING" id="50429.A0A2B4S3W6"/>
<organism evidence="21 22">
    <name type="scientific">Stylophora pistillata</name>
    <name type="common">Smooth cauliflower coral</name>
    <dbReference type="NCBI Taxonomy" id="50429"/>
    <lineage>
        <taxon>Eukaryota</taxon>
        <taxon>Metazoa</taxon>
        <taxon>Cnidaria</taxon>
        <taxon>Anthozoa</taxon>
        <taxon>Hexacorallia</taxon>
        <taxon>Scleractinia</taxon>
        <taxon>Astrocoeniina</taxon>
        <taxon>Pocilloporidae</taxon>
        <taxon>Stylophora</taxon>
    </lineage>
</organism>
<dbReference type="InterPro" id="IPR052388">
    <property type="entry name" value="Peroxisomal_t2-enoyl-CoA_red"/>
</dbReference>
<evidence type="ECO:0000256" key="17">
    <source>
        <dbReference type="ARBA" id="ARBA00049108"/>
    </source>
</evidence>
<dbReference type="GO" id="GO:0019166">
    <property type="term" value="F:trans-2-enoyl-CoA reductase (NADPH) activity"/>
    <property type="evidence" value="ECO:0007669"/>
    <property type="project" value="UniProtKB-EC"/>
</dbReference>
<evidence type="ECO:0000256" key="1">
    <source>
        <dbReference type="ARBA" id="ARBA00004275"/>
    </source>
</evidence>
<sequence length="290" mass="31088">MMSVFRPGLFEGKVAIVTGGGTGIGKAIARELLYLGSKVVIASRKEERLKRTAEELCRHIQPSSTAEVKVVPCNIRDEKQVTNLMEETLSSYGKIDFLVNNGGGQFVSPVANMSLKGWKAVVDTNLNGTFLCCKEAFRLWMCNNGGSIVNIIVDMSKGFPGMAHSGAARAGVHNLTMSLAVEWIGCGVRINCVSPGVVYSDTAAQNYSEYEPELFQKMANLLPAKRCGTTAEVAGAVSFLLSPAAAYITGTTIDVDGASSKVFVNNLPTAEKCSLPEYTWKDDSIPSSKL</sequence>
<keyword evidence="10" id="KW-0275">Fatty acid biosynthesis</keyword>
<evidence type="ECO:0000256" key="9">
    <source>
        <dbReference type="ARBA" id="ARBA00023140"/>
    </source>
</evidence>
<dbReference type="GO" id="GO:0033306">
    <property type="term" value="P:phytol metabolic process"/>
    <property type="evidence" value="ECO:0007669"/>
    <property type="project" value="TreeGrafter"/>
</dbReference>
<evidence type="ECO:0000256" key="8">
    <source>
        <dbReference type="ARBA" id="ARBA00023098"/>
    </source>
</evidence>
<evidence type="ECO:0000256" key="11">
    <source>
        <dbReference type="ARBA" id="ARBA00037124"/>
    </source>
</evidence>
<comment type="caution">
    <text evidence="21">The sequence shown here is derived from an EMBL/GenBank/DDBJ whole genome shotgun (WGS) entry which is preliminary data.</text>
</comment>
<comment type="catalytic activity">
    <reaction evidence="18">
        <text>a (2E)-enoyl-CoA + NADPH + H(+) = a 2,3-saturated acyl-CoA + NADP(+)</text>
        <dbReference type="Rhea" id="RHEA:33763"/>
        <dbReference type="ChEBI" id="CHEBI:15378"/>
        <dbReference type="ChEBI" id="CHEBI:57783"/>
        <dbReference type="ChEBI" id="CHEBI:58349"/>
        <dbReference type="ChEBI" id="CHEBI:58856"/>
        <dbReference type="ChEBI" id="CHEBI:65111"/>
        <dbReference type="EC" id="1.3.1.38"/>
    </reaction>
    <physiologicalReaction direction="left-to-right" evidence="18">
        <dbReference type="Rhea" id="RHEA:33764"/>
    </physiologicalReaction>
</comment>
<comment type="subcellular location">
    <subcellularLocation>
        <location evidence="1">Peroxisome</location>
    </subcellularLocation>
</comment>
<evidence type="ECO:0000313" key="22">
    <source>
        <dbReference type="Proteomes" id="UP000225706"/>
    </source>
</evidence>
<dbReference type="AlphaFoldDB" id="A0A2B4S3W6"/>
<comment type="pathway">
    <text evidence="2">Lipid metabolism.</text>
</comment>
<evidence type="ECO:0000256" key="6">
    <source>
        <dbReference type="ARBA" id="ARBA00022857"/>
    </source>
</evidence>
<evidence type="ECO:0000256" key="7">
    <source>
        <dbReference type="ARBA" id="ARBA00023002"/>
    </source>
</evidence>
<keyword evidence="5" id="KW-0276">Fatty acid metabolism</keyword>
<keyword evidence="8" id="KW-0443">Lipid metabolism</keyword>
<gene>
    <name evidence="21" type="primary">PECR</name>
    <name evidence="21" type="ORF">AWC38_SpisGene12226</name>
</gene>
<evidence type="ECO:0000256" key="2">
    <source>
        <dbReference type="ARBA" id="ARBA00005189"/>
    </source>
</evidence>
<accession>A0A2B4S3W6</accession>
<evidence type="ECO:0000256" key="19">
    <source>
        <dbReference type="ARBA" id="ARBA00049386"/>
    </source>
</evidence>
<dbReference type="GO" id="GO:0005777">
    <property type="term" value="C:peroxisome"/>
    <property type="evidence" value="ECO:0007669"/>
    <property type="project" value="UniProtKB-SubCell"/>
</dbReference>
<dbReference type="GO" id="GO:0006633">
    <property type="term" value="P:fatty acid biosynthetic process"/>
    <property type="evidence" value="ECO:0007669"/>
    <property type="project" value="UniProtKB-KW"/>
</dbReference>
<protein>
    <recommendedName>
        <fullName evidence="14">Peroxisomal trans-2-enoyl-CoA reductase</fullName>
        <ecNumber evidence="13">1.3.1.38</ecNumber>
    </recommendedName>
</protein>
<dbReference type="InterPro" id="IPR036291">
    <property type="entry name" value="NAD(P)-bd_dom_sf"/>
</dbReference>
<keyword evidence="7" id="KW-0560">Oxidoreductase</keyword>
<dbReference type="Gene3D" id="3.40.50.720">
    <property type="entry name" value="NAD(P)-binding Rossmann-like Domain"/>
    <property type="match status" value="1"/>
</dbReference>
<dbReference type="OrthoDB" id="417891at2759"/>
<comment type="subunit">
    <text evidence="12">Interacts with PEX5, probably required to target it into peroxisomes.</text>
</comment>
<evidence type="ECO:0000256" key="5">
    <source>
        <dbReference type="ARBA" id="ARBA00022832"/>
    </source>
</evidence>
<comment type="catalytic activity">
    <reaction evidence="16">
        <text>(2E)-tetradecenoyl-CoA + NADPH + H(+) = tetradecanoyl-CoA + NADP(+)</text>
        <dbReference type="Rhea" id="RHEA:44968"/>
        <dbReference type="ChEBI" id="CHEBI:15378"/>
        <dbReference type="ChEBI" id="CHEBI:57385"/>
        <dbReference type="ChEBI" id="CHEBI:57783"/>
        <dbReference type="ChEBI" id="CHEBI:58349"/>
        <dbReference type="ChEBI" id="CHEBI:61405"/>
    </reaction>
    <physiologicalReaction direction="left-to-right" evidence="16">
        <dbReference type="Rhea" id="RHEA:44969"/>
    </physiologicalReaction>
</comment>
<name>A0A2B4S3W6_STYPI</name>
<dbReference type="PRINTS" id="PR00081">
    <property type="entry name" value="GDHRDH"/>
</dbReference>
<evidence type="ECO:0000256" key="20">
    <source>
        <dbReference type="ARBA" id="ARBA00049559"/>
    </source>
</evidence>
<evidence type="ECO:0000313" key="21">
    <source>
        <dbReference type="EMBL" id="PFX23212.1"/>
    </source>
</evidence>
<keyword evidence="3" id="KW-0444">Lipid biosynthesis</keyword>
<proteinExistence type="predicted"/>
<evidence type="ECO:0000256" key="12">
    <source>
        <dbReference type="ARBA" id="ARBA00038622"/>
    </source>
</evidence>
<dbReference type="EC" id="1.3.1.38" evidence="13"/>
<reference evidence="22" key="1">
    <citation type="journal article" date="2017" name="bioRxiv">
        <title>Comparative analysis of the genomes of Stylophora pistillata and Acropora digitifera provides evidence for extensive differences between species of corals.</title>
        <authorList>
            <person name="Voolstra C.R."/>
            <person name="Li Y."/>
            <person name="Liew Y.J."/>
            <person name="Baumgarten S."/>
            <person name="Zoccola D."/>
            <person name="Flot J.-F."/>
            <person name="Tambutte S."/>
            <person name="Allemand D."/>
            <person name="Aranda M."/>
        </authorList>
    </citation>
    <scope>NUCLEOTIDE SEQUENCE [LARGE SCALE GENOMIC DNA]</scope>
</reference>
<keyword evidence="6" id="KW-0521">NADP</keyword>
<comment type="function">
    <text evidence="11">Participates in chain elongation of fatty acids. Catalyzes the reduction of trans-2-enoyl-CoAs of varying chain lengths from 6:1 to 16:1, having maximum activity with 10:1 CoA. Has no 2,4-dienoyl-CoA reductase activity.</text>
</comment>
<keyword evidence="22" id="KW-1185">Reference proteome</keyword>
<dbReference type="PANTHER" id="PTHR24317">
    <property type="entry name" value="PEROXISOMAL TRANS-2-ENOYL-COA REDUCTASE"/>
    <property type="match status" value="1"/>
</dbReference>
<dbReference type="EMBL" id="LSMT01000214">
    <property type="protein sequence ID" value="PFX23212.1"/>
    <property type="molecule type" value="Genomic_DNA"/>
</dbReference>
<dbReference type="Pfam" id="PF13561">
    <property type="entry name" value="adh_short_C2"/>
    <property type="match status" value="1"/>
</dbReference>
<evidence type="ECO:0000256" key="4">
    <source>
        <dbReference type="ARBA" id="ARBA00022553"/>
    </source>
</evidence>
<evidence type="ECO:0000256" key="15">
    <source>
        <dbReference type="ARBA" id="ARBA00047570"/>
    </source>
</evidence>